<dbReference type="RefSeq" id="WP_120201479.1">
    <property type="nucleotide sequence ID" value="NZ_RAQJ01000003.1"/>
</dbReference>
<keyword evidence="1" id="KW-1133">Transmembrane helix</keyword>
<evidence type="ECO:0000313" key="2">
    <source>
        <dbReference type="EMBL" id="RKE94995.1"/>
    </source>
</evidence>
<keyword evidence="1" id="KW-0472">Membrane</keyword>
<gene>
    <name evidence="2" type="ORF">BXY80_2013</name>
</gene>
<feature type="transmembrane region" description="Helical" evidence="1">
    <location>
        <begin position="6"/>
        <end position="22"/>
    </location>
</feature>
<dbReference type="AlphaFoldDB" id="A0A420DLC3"/>
<organism evidence="2 3">
    <name type="scientific">Ichthyenterobacterium magnum</name>
    <dbReference type="NCBI Taxonomy" id="1230530"/>
    <lineage>
        <taxon>Bacteria</taxon>
        <taxon>Pseudomonadati</taxon>
        <taxon>Bacteroidota</taxon>
        <taxon>Flavobacteriia</taxon>
        <taxon>Flavobacteriales</taxon>
        <taxon>Flavobacteriaceae</taxon>
        <taxon>Ichthyenterobacterium</taxon>
    </lineage>
</organism>
<sequence length="125" mass="14430">MKKYIALIALILIIIIGYNYIYKDHRDIHKEQPKFTISSNNINAEFINNPVLSQEKYLNKTIEISGQVTEVNSNNITLDNKVFCLFTNQIIKTIKKGEKVKIKGRVIGYDDLLEQIKLDQCSIIN</sequence>
<proteinExistence type="predicted"/>
<evidence type="ECO:0000313" key="3">
    <source>
        <dbReference type="Proteomes" id="UP000284892"/>
    </source>
</evidence>
<dbReference type="Proteomes" id="UP000284892">
    <property type="component" value="Unassembled WGS sequence"/>
</dbReference>
<protein>
    <submittedName>
        <fullName evidence="2">Putative nucleic acid binding protein</fullName>
    </submittedName>
</protein>
<dbReference type="InterPro" id="IPR024422">
    <property type="entry name" value="Protein_unknown_function_OB"/>
</dbReference>
<dbReference type="Pfam" id="PF12869">
    <property type="entry name" value="tRNA_anti-like"/>
    <property type="match status" value="1"/>
</dbReference>
<keyword evidence="1" id="KW-0812">Transmembrane</keyword>
<evidence type="ECO:0000256" key="1">
    <source>
        <dbReference type="SAM" id="Phobius"/>
    </source>
</evidence>
<keyword evidence="3" id="KW-1185">Reference proteome</keyword>
<name>A0A420DLC3_9FLAO</name>
<reference evidence="2 3" key="1">
    <citation type="submission" date="2018-09" db="EMBL/GenBank/DDBJ databases">
        <title>Genomic Encyclopedia of Archaeal and Bacterial Type Strains, Phase II (KMG-II): from individual species to whole genera.</title>
        <authorList>
            <person name="Goeker M."/>
        </authorList>
    </citation>
    <scope>NUCLEOTIDE SEQUENCE [LARGE SCALE GENOMIC DNA]</scope>
    <source>
        <strain evidence="2 3">DSM 26283</strain>
    </source>
</reference>
<dbReference type="EMBL" id="RAQJ01000003">
    <property type="protein sequence ID" value="RKE94995.1"/>
    <property type="molecule type" value="Genomic_DNA"/>
</dbReference>
<comment type="caution">
    <text evidence="2">The sequence shown here is derived from an EMBL/GenBank/DDBJ whole genome shotgun (WGS) entry which is preliminary data.</text>
</comment>
<accession>A0A420DLC3</accession>
<dbReference type="OrthoDB" id="1449127at2"/>